<dbReference type="EMBL" id="JADIMF010000145">
    <property type="protein sequence ID" value="MBO8469846.1"/>
    <property type="molecule type" value="Genomic_DNA"/>
</dbReference>
<name>A0A9D9NDT7_9SPIO</name>
<organism evidence="1 2">
    <name type="scientific">Candidatus Ornithospirochaeta stercoravium</name>
    <dbReference type="NCBI Taxonomy" id="2840897"/>
    <lineage>
        <taxon>Bacteria</taxon>
        <taxon>Pseudomonadati</taxon>
        <taxon>Spirochaetota</taxon>
        <taxon>Spirochaetia</taxon>
        <taxon>Spirochaetales</taxon>
        <taxon>Spirochaetaceae</taxon>
        <taxon>Spirochaetaceae incertae sedis</taxon>
        <taxon>Candidatus Ornithospirochaeta</taxon>
    </lineage>
</organism>
<reference evidence="1" key="2">
    <citation type="journal article" date="2021" name="PeerJ">
        <title>Extensive microbial diversity within the chicken gut microbiome revealed by metagenomics and culture.</title>
        <authorList>
            <person name="Gilroy R."/>
            <person name="Ravi A."/>
            <person name="Getino M."/>
            <person name="Pursley I."/>
            <person name="Horton D.L."/>
            <person name="Alikhan N.F."/>
            <person name="Baker D."/>
            <person name="Gharbi K."/>
            <person name="Hall N."/>
            <person name="Watson M."/>
            <person name="Adriaenssens E.M."/>
            <person name="Foster-Nyarko E."/>
            <person name="Jarju S."/>
            <person name="Secka A."/>
            <person name="Antonio M."/>
            <person name="Oren A."/>
            <person name="Chaudhuri R.R."/>
            <person name="La Ragione R."/>
            <person name="Hildebrand F."/>
            <person name="Pallen M.J."/>
        </authorList>
    </citation>
    <scope>NUCLEOTIDE SEQUENCE</scope>
    <source>
        <strain evidence="1">14700</strain>
    </source>
</reference>
<dbReference type="Proteomes" id="UP000810292">
    <property type="component" value="Unassembled WGS sequence"/>
</dbReference>
<gene>
    <name evidence="1" type="ORF">IAA72_08695</name>
</gene>
<protein>
    <submittedName>
        <fullName evidence="1">Uncharacterized protein</fullName>
    </submittedName>
</protein>
<evidence type="ECO:0000313" key="2">
    <source>
        <dbReference type="Proteomes" id="UP000810292"/>
    </source>
</evidence>
<accession>A0A9D9NDT7</accession>
<comment type="caution">
    <text evidence="1">The sequence shown here is derived from an EMBL/GenBank/DDBJ whole genome shotgun (WGS) entry which is preliminary data.</text>
</comment>
<dbReference type="AlphaFoldDB" id="A0A9D9NDT7"/>
<proteinExistence type="predicted"/>
<sequence>MTHSELISVGWFIAEFIMRQYLVGRSDMLITYEPGMVSLPESPDIIALSKKFRLKEPSVVVECKATRADFLKDRKKPFRVYPDKGMGMFRAYVTNPGIAMEGEVPEGWLLYEVFEDGAVYMKHGRNPNGFYEFARNSEAEFIMYRYIQHWLDKGYGAKIPEPLDVPIHFIDRAEYMEKFRKEVEE</sequence>
<evidence type="ECO:0000313" key="1">
    <source>
        <dbReference type="EMBL" id="MBO8469846.1"/>
    </source>
</evidence>
<reference evidence="1" key="1">
    <citation type="submission" date="2020-10" db="EMBL/GenBank/DDBJ databases">
        <authorList>
            <person name="Gilroy R."/>
        </authorList>
    </citation>
    <scope>NUCLEOTIDE SEQUENCE</scope>
    <source>
        <strain evidence="1">14700</strain>
    </source>
</reference>